<dbReference type="EMBL" id="DMUP01000186">
    <property type="protein sequence ID" value="HAR56705.1"/>
    <property type="molecule type" value="Genomic_DNA"/>
</dbReference>
<dbReference type="STRING" id="314276.OS145_00755"/>
<dbReference type="AlphaFoldDB" id="A0A348WQ93"/>
<dbReference type="Gene3D" id="3.30.2010.10">
    <property type="entry name" value="Metalloproteases ('zincins'), catalytic domain"/>
    <property type="match status" value="1"/>
</dbReference>
<gene>
    <name evidence="2" type="ORF">DCR58_07970</name>
</gene>
<dbReference type="PANTHER" id="PTHR30399">
    <property type="entry name" value="UNCHARACTERIZED PROTEIN YGJP"/>
    <property type="match status" value="1"/>
</dbReference>
<evidence type="ECO:0000259" key="1">
    <source>
        <dbReference type="Pfam" id="PF01863"/>
    </source>
</evidence>
<evidence type="ECO:0000313" key="2">
    <source>
        <dbReference type="EMBL" id="HAR56705.1"/>
    </source>
</evidence>
<dbReference type="Pfam" id="PF01863">
    <property type="entry name" value="YgjP-like"/>
    <property type="match status" value="1"/>
</dbReference>
<reference evidence="2 3" key="1">
    <citation type="journal article" date="2018" name="Nat. Biotechnol.">
        <title>A standardized bacterial taxonomy based on genome phylogeny substantially revises the tree of life.</title>
        <authorList>
            <person name="Parks D.H."/>
            <person name="Chuvochina M."/>
            <person name="Waite D.W."/>
            <person name="Rinke C."/>
            <person name="Skarshewski A."/>
            <person name="Chaumeil P.A."/>
            <person name="Hugenholtz P."/>
        </authorList>
    </citation>
    <scope>NUCLEOTIDE SEQUENCE [LARGE SCALE GENOMIC DNA]</scope>
    <source>
        <strain evidence="2">UBA9360</strain>
    </source>
</reference>
<dbReference type="InterPro" id="IPR002725">
    <property type="entry name" value="YgjP-like_metallopeptidase"/>
</dbReference>
<proteinExistence type="predicted"/>
<accession>A0A348WQ93</accession>
<feature type="domain" description="YgjP-like metallopeptidase" evidence="1">
    <location>
        <begin position="18"/>
        <end position="223"/>
    </location>
</feature>
<dbReference type="InterPro" id="IPR053136">
    <property type="entry name" value="UTP_pyrophosphatase-like"/>
</dbReference>
<dbReference type="PANTHER" id="PTHR30399:SF1">
    <property type="entry name" value="UTP PYROPHOSPHATASE"/>
    <property type="match status" value="1"/>
</dbReference>
<sequence length="233" mass="27560">MEQITTPLKVNILRKPIKHIYLRLRSADELEVSAPKRCPQKYIDELIAERHDWITQRRAQLRDTARSPSVPLLSTERVLLAGRWYLCQACRNAKAAGPEADSALFNVTVRGDKGLTEQHVERQLRRYLSERITALLTYWEPLMGVKASCFGIRKMHTRWGTCNTRTEKIWLSFQLVHFPLELLEYVVVHELTHLFERYHNRRFYALMDSFLPNWRSLKQRLNHYEIPDYPSGQ</sequence>
<dbReference type="CDD" id="cd07344">
    <property type="entry name" value="M48_yhfN_like"/>
    <property type="match status" value="1"/>
</dbReference>
<evidence type="ECO:0000313" key="3">
    <source>
        <dbReference type="Proteomes" id="UP000262878"/>
    </source>
</evidence>
<organism evidence="2 3">
    <name type="scientific">Idiomarina baltica</name>
    <dbReference type="NCBI Taxonomy" id="190892"/>
    <lineage>
        <taxon>Bacteria</taxon>
        <taxon>Pseudomonadati</taxon>
        <taxon>Pseudomonadota</taxon>
        <taxon>Gammaproteobacteria</taxon>
        <taxon>Alteromonadales</taxon>
        <taxon>Idiomarinaceae</taxon>
        <taxon>Idiomarina</taxon>
    </lineage>
</organism>
<protein>
    <submittedName>
        <fullName evidence="2">M48 family peptidase</fullName>
    </submittedName>
</protein>
<comment type="caution">
    <text evidence="2">The sequence shown here is derived from an EMBL/GenBank/DDBJ whole genome shotgun (WGS) entry which is preliminary data.</text>
</comment>
<name>A0A348WQ93_9GAMM</name>
<dbReference type="Proteomes" id="UP000262878">
    <property type="component" value="Unassembled WGS sequence"/>
</dbReference>